<dbReference type="GO" id="GO:0007165">
    <property type="term" value="P:signal transduction"/>
    <property type="evidence" value="ECO:0007669"/>
    <property type="project" value="InterPro"/>
</dbReference>
<dbReference type="PROSITE" id="PS51420">
    <property type="entry name" value="RHO"/>
    <property type="match status" value="1"/>
</dbReference>
<feature type="compositionally biased region" description="Low complexity" evidence="4">
    <location>
        <begin position="513"/>
        <end position="548"/>
    </location>
</feature>
<evidence type="ECO:0008006" key="7">
    <source>
        <dbReference type="Google" id="ProtNLM"/>
    </source>
</evidence>
<dbReference type="SMART" id="SM00173">
    <property type="entry name" value="RAS"/>
    <property type="match status" value="1"/>
</dbReference>
<reference evidence="5 6" key="1">
    <citation type="submission" date="2016-08" db="EMBL/GenBank/DDBJ databases">
        <title>A Parts List for Fungal Cellulosomes Revealed by Comparative Genomics.</title>
        <authorList>
            <consortium name="DOE Joint Genome Institute"/>
            <person name="Haitjema C.H."/>
            <person name="Gilmore S.P."/>
            <person name="Henske J.K."/>
            <person name="Solomon K.V."/>
            <person name="De Groot R."/>
            <person name="Kuo A."/>
            <person name="Mondo S.J."/>
            <person name="Salamov A.A."/>
            <person name="Labutti K."/>
            <person name="Zhao Z."/>
            <person name="Chiniquy J."/>
            <person name="Barry K."/>
            <person name="Brewer H.M."/>
            <person name="Purvine S.O."/>
            <person name="Wright A.T."/>
            <person name="Boxma B."/>
            <person name="Van Alen T."/>
            <person name="Hackstein J.H."/>
            <person name="Baker S.E."/>
            <person name="Grigoriev I.V."/>
            <person name="O'Malley M.A."/>
        </authorList>
    </citation>
    <scope>NUCLEOTIDE SEQUENCE [LARGE SCALE GENOMIC DNA]</scope>
    <source>
        <strain evidence="5 6">G1</strain>
    </source>
</reference>
<dbReference type="Gene3D" id="3.40.50.300">
    <property type="entry name" value="P-loop containing nucleotide triphosphate hydrolases"/>
    <property type="match status" value="1"/>
</dbReference>
<dbReference type="STRING" id="1754190.A0A1Y2AKK3"/>
<comment type="caution">
    <text evidence="5">The sequence shown here is derived from an EMBL/GenBank/DDBJ whole genome shotgun (WGS) entry which is preliminary data.</text>
</comment>
<dbReference type="Proteomes" id="UP000193920">
    <property type="component" value="Unassembled WGS sequence"/>
</dbReference>
<dbReference type="EMBL" id="MCOG01000247">
    <property type="protein sequence ID" value="ORY22485.1"/>
    <property type="molecule type" value="Genomic_DNA"/>
</dbReference>
<feature type="coiled-coil region" evidence="3">
    <location>
        <begin position="1094"/>
        <end position="1121"/>
    </location>
</feature>
<dbReference type="GO" id="GO:0016020">
    <property type="term" value="C:membrane"/>
    <property type="evidence" value="ECO:0007669"/>
    <property type="project" value="InterPro"/>
</dbReference>
<keyword evidence="3" id="KW-0175">Coiled coil</keyword>
<evidence type="ECO:0000256" key="4">
    <source>
        <dbReference type="SAM" id="MobiDB-lite"/>
    </source>
</evidence>
<dbReference type="PRINTS" id="PR00449">
    <property type="entry name" value="RASTRNSFRMNG"/>
</dbReference>
<organism evidence="5 6">
    <name type="scientific">Neocallimastix californiae</name>
    <dbReference type="NCBI Taxonomy" id="1754190"/>
    <lineage>
        <taxon>Eukaryota</taxon>
        <taxon>Fungi</taxon>
        <taxon>Fungi incertae sedis</taxon>
        <taxon>Chytridiomycota</taxon>
        <taxon>Chytridiomycota incertae sedis</taxon>
        <taxon>Neocallimastigomycetes</taxon>
        <taxon>Neocallimastigales</taxon>
        <taxon>Neocallimastigaceae</taxon>
        <taxon>Neocallimastix</taxon>
    </lineage>
</organism>
<dbReference type="GO" id="GO:0003924">
    <property type="term" value="F:GTPase activity"/>
    <property type="evidence" value="ECO:0007669"/>
    <property type="project" value="InterPro"/>
</dbReference>
<dbReference type="OrthoDB" id="265044at2759"/>
<evidence type="ECO:0000256" key="3">
    <source>
        <dbReference type="SAM" id="Coils"/>
    </source>
</evidence>
<evidence type="ECO:0000313" key="6">
    <source>
        <dbReference type="Proteomes" id="UP000193920"/>
    </source>
</evidence>
<dbReference type="SUPFAM" id="SSF52540">
    <property type="entry name" value="P-loop containing nucleoside triphosphate hydrolases"/>
    <property type="match status" value="1"/>
</dbReference>
<dbReference type="InterPro" id="IPR020849">
    <property type="entry name" value="Small_GTPase_Ras-type"/>
</dbReference>
<keyword evidence="2" id="KW-0342">GTP-binding</keyword>
<evidence type="ECO:0000256" key="2">
    <source>
        <dbReference type="ARBA" id="ARBA00023134"/>
    </source>
</evidence>
<feature type="compositionally biased region" description="Low complexity" evidence="4">
    <location>
        <begin position="591"/>
        <end position="620"/>
    </location>
</feature>
<dbReference type="PROSITE" id="PS51421">
    <property type="entry name" value="RAS"/>
    <property type="match status" value="1"/>
</dbReference>
<feature type="compositionally biased region" description="Polar residues" evidence="4">
    <location>
        <begin position="571"/>
        <end position="585"/>
    </location>
</feature>
<protein>
    <recommendedName>
        <fullName evidence="7">P-loop containing nucleoside triphosphate hydrolase protein</fullName>
    </recommendedName>
</protein>
<dbReference type="PROSITE" id="PS51419">
    <property type="entry name" value="RAB"/>
    <property type="match status" value="1"/>
</dbReference>
<dbReference type="PANTHER" id="PTHR24070">
    <property type="entry name" value="RAS, DI-RAS, AND RHEB FAMILY MEMBERS OF SMALL GTPASE SUPERFAMILY"/>
    <property type="match status" value="1"/>
</dbReference>
<keyword evidence="6" id="KW-1185">Reference proteome</keyword>
<dbReference type="InterPro" id="IPR027417">
    <property type="entry name" value="P-loop_NTPase"/>
</dbReference>
<accession>A0A1Y2AKK3</accession>
<evidence type="ECO:0000313" key="5">
    <source>
        <dbReference type="EMBL" id="ORY22485.1"/>
    </source>
</evidence>
<dbReference type="InterPro" id="IPR001806">
    <property type="entry name" value="Small_GTPase"/>
</dbReference>
<feature type="region of interest" description="Disordered" evidence="4">
    <location>
        <begin position="436"/>
        <end position="459"/>
    </location>
</feature>
<feature type="compositionally biased region" description="Low complexity" evidence="4">
    <location>
        <begin position="915"/>
        <end position="925"/>
    </location>
</feature>
<feature type="region of interest" description="Disordered" evidence="4">
    <location>
        <begin position="571"/>
        <end position="620"/>
    </location>
</feature>
<name>A0A1Y2AKK3_9FUNG</name>
<dbReference type="SMART" id="SM00175">
    <property type="entry name" value="RAB"/>
    <property type="match status" value="1"/>
</dbReference>
<keyword evidence="1" id="KW-0547">Nucleotide-binding</keyword>
<gene>
    <name evidence="5" type="ORF">LY90DRAFT_130473</name>
</gene>
<dbReference type="Pfam" id="PF00071">
    <property type="entry name" value="Ras"/>
    <property type="match status" value="1"/>
</dbReference>
<evidence type="ECO:0000256" key="1">
    <source>
        <dbReference type="ARBA" id="ARBA00022741"/>
    </source>
</evidence>
<sequence length="1429" mass="158946">MVLLNDLGKVTHMNILVLGDKHTGKSSLISTFVNPKNAITCEKDSYSPTIEDSILLQYIVNTNRNDSNYNTSSLFLISNQTESLQEVLNNQTIPKDSVLDLESILSEISSNMDGSSCDFSVDTLNEVSLDDLSVSQSLFMEHPEKEKMEHSQTINLTITEIGGAEEFSSLIPSAIEKADAFMLVYDVGNEESFHHIWNYFRKIVEIKMERPKDIPMILVGSMVDTIVKRITSSRNREVTTEQGRLFANLTSIPFFESSAKAPKVVSSCFKKLISESQRIYMDYFENYYIKQRIQQLQQGELNEYALQNGYPIPSTSEESAKTYTSMKRSSLYKGGLRSSNGNTNIINNKMNNNGTNGGDNNITKFNTTNNSSTVSTKNNSNQAVSIPIRSVHTSLSTQQQLLISSLQPQPVVLPTKYSSSNSVESSLSSNSTLINNNNSINNNNNVNDNNTINNNNSDSNVKNDIMNNNNNSGNTLHNENENIIEKAMPNSEADLHNNISNKRNSILYNLLNNNNNNNNNNSHSNNSNNDNACSINVNSDNTDNTDNSKIYSDTSNHLDDENKKIETLLNSPSQNLLKPLSNPNHINKPLSSVSSINSRSNSFSSNSNSNSSSNSSNNYNINNNFLPTGIMNETQQSIHSSLDRKNYGSGYQFSPSPTQRNFTYNDQVMYLPQSVSNTLNRNNIQTANNNNLYTNSAMINEKRLSKNSISDTATANLISALSAMTLGDSNSVSSQTKTETLTFLKNFIASQENELALSSSTGQGQVNENENDPQKLINNIEKADSLLNVMNNHSLISLVSKSNSDNCANLNKKQNFHVNKKHFSDNSSILSNQIRHISSLSDLELLKDKNLSQEQLLKEIYSSDNSPLKELKKLQNQIEEEEINPVNSNPSTTINAITKMLPLSPALSDATISTHTSTSSLSSSSNNGGTLNRKRNSKLYNNMLNLKQQHYLQQNNLLVKPTYHHNLSNIIEDTEINKVIPTNNIGITNNSYITPQGINLSVNDTSNYNYQNNPNLLVQQQQQQQQRHYLKSSISTPNMHLNNNHLYTTLNNNSLNISNNFDITNASVNPTMSPSLNRMNQSSLNTTITNDDLINNYEQLLNLYNVQIKKLQLQLLQQQKQIELTTMADNSLMGQDSLNLLSNIPTNPITNNTQTPNLYNTVDPSLYTASLGNNTLNHNGYTYNNNNKNNINDTINNNLGVSPSLGLNSSYTNNTNPTLNSTNATTMNNNNLLNLNSHHASISPQSSTNTNINVNGLNYIPSSNINYLQNFSLNYPNGTVNVNSSNYYNNGQVTTTNSNGLNLTSLHNNLSTTTNGLEVTSPPLPNTLDKNEIYQKRQSLTMNQFNNNLPSSENFNTITNINLNPTLNNITTSNTIPDSNEAIIMKSNDQSINNAKNLFLEVIKDFNENDIQDIVQGSGVTMDFNKIDY</sequence>
<feature type="region of interest" description="Disordered" evidence="4">
    <location>
        <begin position="915"/>
        <end position="935"/>
    </location>
</feature>
<dbReference type="GO" id="GO:0005525">
    <property type="term" value="F:GTP binding"/>
    <property type="evidence" value="ECO:0007669"/>
    <property type="project" value="UniProtKB-KW"/>
</dbReference>
<feature type="region of interest" description="Disordered" evidence="4">
    <location>
        <begin position="513"/>
        <end position="558"/>
    </location>
</feature>
<proteinExistence type="predicted"/>